<dbReference type="InterPro" id="IPR036890">
    <property type="entry name" value="HATPase_C_sf"/>
</dbReference>
<dbReference type="InterPro" id="IPR036097">
    <property type="entry name" value="HisK_dim/P_sf"/>
</dbReference>
<evidence type="ECO:0000256" key="2">
    <source>
        <dbReference type="ARBA" id="ARBA00012438"/>
    </source>
</evidence>
<keyword evidence="6" id="KW-1133">Transmembrane helix</keyword>
<keyword evidence="4" id="KW-0418">Kinase</keyword>
<dbReference type="Pfam" id="PF13188">
    <property type="entry name" value="PAS_8"/>
    <property type="match status" value="1"/>
</dbReference>
<dbReference type="InterPro" id="IPR004358">
    <property type="entry name" value="Sig_transdc_His_kin-like_C"/>
</dbReference>
<evidence type="ECO:0000256" key="5">
    <source>
        <dbReference type="ARBA" id="ARBA00023012"/>
    </source>
</evidence>
<dbReference type="CDD" id="cd00075">
    <property type="entry name" value="HATPase"/>
    <property type="match status" value="1"/>
</dbReference>
<organism evidence="8 9">
    <name type="scientific">Candidatus Segetimicrobium genomatis</name>
    <dbReference type="NCBI Taxonomy" id="2569760"/>
    <lineage>
        <taxon>Bacteria</taxon>
        <taxon>Bacillati</taxon>
        <taxon>Candidatus Sysuimicrobiota</taxon>
        <taxon>Candidatus Sysuimicrobiia</taxon>
        <taxon>Candidatus Sysuimicrobiales</taxon>
        <taxon>Candidatus Segetimicrobiaceae</taxon>
        <taxon>Candidatus Segetimicrobium</taxon>
    </lineage>
</organism>
<comment type="caution">
    <text evidence="8">The sequence shown here is derived from an EMBL/GenBank/DDBJ whole genome shotgun (WGS) entry which is preliminary data.</text>
</comment>
<accession>A0A537K8K7</accession>
<proteinExistence type="predicted"/>
<comment type="catalytic activity">
    <reaction evidence="1">
        <text>ATP + protein L-histidine = ADP + protein N-phospho-L-histidine.</text>
        <dbReference type="EC" id="2.7.13.3"/>
    </reaction>
</comment>
<dbReference type="PROSITE" id="PS50109">
    <property type="entry name" value="HIS_KIN"/>
    <property type="match status" value="1"/>
</dbReference>
<dbReference type="SUPFAM" id="SSF47384">
    <property type="entry name" value="Homodimeric domain of signal transducing histidine kinase"/>
    <property type="match status" value="1"/>
</dbReference>
<evidence type="ECO:0000256" key="1">
    <source>
        <dbReference type="ARBA" id="ARBA00000085"/>
    </source>
</evidence>
<sequence length="525" mass="56760">MIGLLSLYRLLVPLLLLAMQSLAGPDWGLVAARPRLFLDACIAYFTAAVLLVIARRLKWSSLRIVALVNASVDAIAVGFILYASGGVASGLGILLVLPVLALTVLADRRDALLIAAVAALVVLAQQAVTGLEGATPAADYTTAGVLGVLVFVVALATFPVANRLRESEALVRRQEIDLANLAQLSQYIVQHLRESILVVDAQDRIRLINESAAQILGDQSAYPDALIGEASPRLLFLLESWRQGGGGSGTLPAVDPTFVAADGGRVIRAHFAPLGSSSPAPVLIFLEDTGLIAEQVQQSKLAALGRLSASIAHEIRNPVGAMSHAGQLLAESPHLTEEERRLTQIIRTNADRVSGIIDNVQRLSRRERARLELLSLPPWTEEFHVEFCETMQWPRARLMVTGTPSDVEVRVDPDQLRQIVWNLCDNALKHASQDNLGQSIEIRYGRMSPSTRPFLEVADRGPGVASEHVERIFEPFYSGGRGTGLGLFLARELAQANGATLLYEPRGGGGSVFRLVFADPRRWES</sequence>
<dbReference type="SMART" id="SM00387">
    <property type="entry name" value="HATPase_c"/>
    <property type="match status" value="1"/>
</dbReference>
<evidence type="ECO:0000313" key="9">
    <source>
        <dbReference type="Proteomes" id="UP000318509"/>
    </source>
</evidence>
<dbReference type="Gene3D" id="1.10.287.130">
    <property type="match status" value="1"/>
</dbReference>
<dbReference type="Pfam" id="PF25323">
    <property type="entry name" value="6TM_PilS"/>
    <property type="match status" value="1"/>
</dbReference>
<keyword evidence="6" id="KW-0472">Membrane</keyword>
<keyword evidence="4" id="KW-0808">Transferase</keyword>
<keyword evidence="6" id="KW-0812">Transmembrane</keyword>
<evidence type="ECO:0000256" key="4">
    <source>
        <dbReference type="ARBA" id="ARBA00022777"/>
    </source>
</evidence>
<dbReference type="GO" id="GO:0000155">
    <property type="term" value="F:phosphorelay sensor kinase activity"/>
    <property type="evidence" value="ECO:0007669"/>
    <property type="project" value="InterPro"/>
</dbReference>
<dbReference type="PRINTS" id="PR00344">
    <property type="entry name" value="BCTRLSENSOR"/>
</dbReference>
<evidence type="ECO:0000256" key="3">
    <source>
        <dbReference type="ARBA" id="ARBA00022553"/>
    </source>
</evidence>
<dbReference type="Pfam" id="PF00512">
    <property type="entry name" value="HisKA"/>
    <property type="match status" value="1"/>
</dbReference>
<dbReference type="AlphaFoldDB" id="A0A537K8K7"/>
<feature type="transmembrane region" description="Helical" evidence="6">
    <location>
        <begin position="33"/>
        <end position="54"/>
    </location>
</feature>
<reference evidence="8 9" key="1">
    <citation type="journal article" date="2019" name="Nat. Microbiol.">
        <title>Mediterranean grassland soil C-N compound turnover is dependent on rainfall and depth, and is mediated by genomically divergent microorganisms.</title>
        <authorList>
            <person name="Diamond S."/>
            <person name="Andeer P.F."/>
            <person name="Li Z."/>
            <person name="Crits-Christoph A."/>
            <person name="Burstein D."/>
            <person name="Anantharaman K."/>
            <person name="Lane K.R."/>
            <person name="Thomas B.C."/>
            <person name="Pan C."/>
            <person name="Northen T.R."/>
            <person name="Banfield J.F."/>
        </authorList>
    </citation>
    <scope>NUCLEOTIDE SEQUENCE [LARGE SCALE GENOMIC DNA]</scope>
    <source>
        <strain evidence="8">NP_3</strain>
    </source>
</reference>
<dbReference type="Gene3D" id="3.30.565.10">
    <property type="entry name" value="Histidine kinase-like ATPase, C-terminal domain"/>
    <property type="match status" value="1"/>
</dbReference>
<dbReference type="SUPFAM" id="SSF55874">
    <property type="entry name" value="ATPase domain of HSP90 chaperone/DNA topoisomerase II/histidine kinase"/>
    <property type="match status" value="1"/>
</dbReference>
<feature type="domain" description="Histidine kinase" evidence="7">
    <location>
        <begin position="310"/>
        <end position="521"/>
    </location>
</feature>
<dbReference type="PANTHER" id="PTHR43065">
    <property type="entry name" value="SENSOR HISTIDINE KINASE"/>
    <property type="match status" value="1"/>
</dbReference>
<evidence type="ECO:0000313" key="8">
    <source>
        <dbReference type="EMBL" id="TMI92128.1"/>
    </source>
</evidence>
<dbReference type="PANTHER" id="PTHR43065:SF52">
    <property type="entry name" value="SENSOR PROTEIN KINASE PILS"/>
    <property type="match status" value="1"/>
</dbReference>
<name>A0A537K8K7_9BACT</name>
<dbReference type="EMBL" id="VBAK01000070">
    <property type="protein sequence ID" value="TMI92128.1"/>
    <property type="molecule type" value="Genomic_DNA"/>
</dbReference>
<dbReference type="EC" id="2.7.13.3" evidence="2"/>
<feature type="transmembrane region" description="Helical" evidence="6">
    <location>
        <begin position="61"/>
        <end position="81"/>
    </location>
</feature>
<protein>
    <recommendedName>
        <fullName evidence="2">histidine kinase</fullName>
        <ecNumber evidence="2">2.7.13.3</ecNumber>
    </recommendedName>
</protein>
<dbReference type="CDD" id="cd00082">
    <property type="entry name" value="HisKA"/>
    <property type="match status" value="1"/>
</dbReference>
<feature type="transmembrane region" description="Helical" evidence="6">
    <location>
        <begin position="140"/>
        <end position="161"/>
    </location>
</feature>
<dbReference type="InterPro" id="IPR003661">
    <property type="entry name" value="HisK_dim/P_dom"/>
</dbReference>
<evidence type="ECO:0000259" key="7">
    <source>
        <dbReference type="PROSITE" id="PS50109"/>
    </source>
</evidence>
<dbReference type="InterPro" id="IPR003594">
    <property type="entry name" value="HATPase_dom"/>
</dbReference>
<dbReference type="InterPro" id="IPR000014">
    <property type="entry name" value="PAS"/>
</dbReference>
<gene>
    <name evidence="8" type="ORF">E6H00_03060</name>
</gene>
<dbReference type="Proteomes" id="UP000318509">
    <property type="component" value="Unassembled WGS sequence"/>
</dbReference>
<evidence type="ECO:0000256" key="6">
    <source>
        <dbReference type="SAM" id="Phobius"/>
    </source>
</evidence>
<keyword evidence="5" id="KW-0902">Two-component regulatory system</keyword>
<dbReference type="Pfam" id="PF02518">
    <property type="entry name" value="HATPase_c"/>
    <property type="match status" value="1"/>
</dbReference>
<feature type="transmembrane region" description="Helical" evidence="6">
    <location>
        <begin position="111"/>
        <end position="128"/>
    </location>
</feature>
<dbReference type="SMART" id="SM00388">
    <property type="entry name" value="HisKA"/>
    <property type="match status" value="1"/>
</dbReference>
<feature type="transmembrane region" description="Helical" evidence="6">
    <location>
        <begin position="87"/>
        <end position="106"/>
    </location>
</feature>
<dbReference type="InterPro" id="IPR005467">
    <property type="entry name" value="His_kinase_dom"/>
</dbReference>
<keyword evidence="3" id="KW-0597">Phosphoprotein</keyword>